<dbReference type="InterPro" id="IPR050905">
    <property type="entry name" value="Plant_NBS-LRR"/>
</dbReference>
<name>A0AAW1L3P1_SAPOF</name>
<organism evidence="3 4">
    <name type="scientific">Saponaria officinalis</name>
    <name type="common">Common soapwort</name>
    <name type="synonym">Lychnis saponaria</name>
    <dbReference type="NCBI Taxonomy" id="3572"/>
    <lineage>
        <taxon>Eukaryota</taxon>
        <taxon>Viridiplantae</taxon>
        <taxon>Streptophyta</taxon>
        <taxon>Embryophyta</taxon>
        <taxon>Tracheophyta</taxon>
        <taxon>Spermatophyta</taxon>
        <taxon>Magnoliopsida</taxon>
        <taxon>eudicotyledons</taxon>
        <taxon>Gunneridae</taxon>
        <taxon>Pentapetalae</taxon>
        <taxon>Caryophyllales</taxon>
        <taxon>Caryophyllaceae</taxon>
        <taxon>Caryophylleae</taxon>
        <taxon>Saponaria</taxon>
    </lineage>
</organism>
<dbReference type="InterPro" id="IPR027417">
    <property type="entry name" value="P-loop_NTPase"/>
</dbReference>
<accession>A0AAW1L3P1</accession>
<dbReference type="Gene3D" id="3.80.10.10">
    <property type="entry name" value="Ribonuclease Inhibitor"/>
    <property type="match status" value="3"/>
</dbReference>
<evidence type="ECO:0000256" key="1">
    <source>
        <dbReference type="ARBA" id="ARBA00022821"/>
    </source>
</evidence>
<keyword evidence="1" id="KW-0611">Plant defense</keyword>
<dbReference type="Pfam" id="PF23247">
    <property type="entry name" value="LRR_RPS2"/>
    <property type="match status" value="1"/>
</dbReference>
<dbReference type="Gene3D" id="1.10.8.430">
    <property type="entry name" value="Helical domain of apoptotic protease-activating factors"/>
    <property type="match status" value="1"/>
</dbReference>
<evidence type="ECO:0000313" key="4">
    <source>
        <dbReference type="Proteomes" id="UP001443914"/>
    </source>
</evidence>
<evidence type="ECO:0000259" key="2">
    <source>
        <dbReference type="Pfam" id="PF23247"/>
    </source>
</evidence>
<protein>
    <recommendedName>
        <fullName evidence="2">Disease resistance protein At4g27190-like leucine-rich repeats domain-containing protein</fullName>
    </recommendedName>
</protein>
<reference evidence="3" key="1">
    <citation type="submission" date="2024-03" db="EMBL/GenBank/DDBJ databases">
        <title>WGS assembly of Saponaria officinalis var. Norfolk2.</title>
        <authorList>
            <person name="Jenkins J."/>
            <person name="Shu S."/>
            <person name="Grimwood J."/>
            <person name="Barry K."/>
            <person name="Goodstein D."/>
            <person name="Schmutz J."/>
            <person name="Leebens-Mack J."/>
            <person name="Osbourn A."/>
        </authorList>
    </citation>
    <scope>NUCLEOTIDE SEQUENCE [LARGE SCALE GENOMIC DNA]</scope>
    <source>
        <strain evidence="3">JIC</strain>
    </source>
</reference>
<dbReference type="InterPro" id="IPR057135">
    <property type="entry name" value="At4g27190-like_LRR"/>
</dbReference>
<dbReference type="SUPFAM" id="SSF52058">
    <property type="entry name" value="L domain-like"/>
    <property type="match status" value="2"/>
</dbReference>
<sequence>MGVRDFNILEMGVLNTDEARELFMSQIGNQVDVEGYENVVERLLRTCRGYPHVIVSTGNSLKEKDLTSWAKFAHDLEKPIASQVGGVYRHNYSIIDKSYKFLEVVEKRIFLLLACLFPLGSSVSIESLTRYGIGLNLFPRIDKLYEAMELSDKWANELVLSSMLLKGDFIGDVKIHDFVRAFAILFAAEAERHNFLVDIVPHMLDDETFKEYTAISLMSADDCYRLSGVKAGKLQILKLRGDLSRSFTDSFFEEMPNLEVLDLSNMNFQPSLPESMRKLKKLRTLCMVDCKLEDIKLIGELVNLLVLSLRGSFVEELPHEIGNLCELRLLDLNGCRSNNMPLIPFGVLGRLSSLEGLYMLTKEPFLQTRFSDEGTSATENNKLPYLNVLEIGVPTIERKLFDCPSVRNLDKFKVFVGSNYWIRVDVSYMHFCRVVGLDCIDDVGGVLENTDLKALSKRADWFGIRKCNKFENIVPQLDQDGFKYLRFLCVNECDDIECIVNGCKMNDLIAFPRLRSLRLYNLKKLKIVCDGKAPNLVSLVGPKMFCSTSDALPQPQSFFDGQIIFPSLEQFELKKCHNIEKLWSKEVFGFQNLKNLDIENCGNLSSVGSPRIFSSLVRLESLCIRHCLGMCEVVTVDESEEAEDLKRGAQINIFSQLKYLTLGSLSNLHSFYGAATLSSTRRRRATLCLPSLEKLSVVDCPKIEHFWLGFFVAPELQDLDLDDCPLMLHFLIEEEDVINLPSLQTVHIRNCPNMKSISPGCLTAPNLKEVKLRECNSMQCFLEKSNHNGCTELPSLEKVHIRKCPNIKSFSGGRLLAPKLTHMLYDETEYLSAGDKGLE</sequence>
<dbReference type="EMBL" id="JBDFQZ010000005">
    <property type="protein sequence ID" value="KAK9726959.1"/>
    <property type="molecule type" value="Genomic_DNA"/>
</dbReference>
<dbReference type="GO" id="GO:0006952">
    <property type="term" value="P:defense response"/>
    <property type="evidence" value="ECO:0007669"/>
    <property type="project" value="UniProtKB-KW"/>
</dbReference>
<dbReference type="PANTHER" id="PTHR33463:SF198">
    <property type="entry name" value="RPP4C3"/>
    <property type="match status" value="1"/>
</dbReference>
<dbReference type="AlphaFoldDB" id="A0AAW1L3P1"/>
<comment type="caution">
    <text evidence="3">The sequence shown here is derived from an EMBL/GenBank/DDBJ whole genome shotgun (WGS) entry which is preliminary data.</text>
</comment>
<dbReference type="Proteomes" id="UP001443914">
    <property type="component" value="Unassembled WGS sequence"/>
</dbReference>
<proteinExistence type="predicted"/>
<dbReference type="SUPFAM" id="SSF52540">
    <property type="entry name" value="P-loop containing nucleoside triphosphate hydrolases"/>
    <property type="match status" value="1"/>
</dbReference>
<gene>
    <name evidence="3" type="ORF">RND81_05G248500</name>
</gene>
<dbReference type="PANTHER" id="PTHR33463">
    <property type="entry name" value="NB-ARC DOMAIN-CONTAINING PROTEIN-RELATED"/>
    <property type="match status" value="1"/>
</dbReference>
<dbReference type="InterPro" id="IPR042197">
    <property type="entry name" value="Apaf_helical"/>
</dbReference>
<keyword evidence="4" id="KW-1185">Reference proteome</keyword>
<feature type="domain" description="Disease resistance protein At4g27190-like leucine-rich repeats" evidence="2">
    <location>
        <begin position="569"/>
        <end position="718"/>
    </location>
</feature>
<evidence type="ECO:0000313" key="3">
    <source>
        <dbReference type="EMBL" id="KAK9726959.1"/>
    </source>
</evidence>
<dbReference type="InterPro" id="IPR032675">
    <property type="entry name" value="LRR_dom_sf"/>
</dbReference>